<dbReference type="OrthoDB" id="337038at2759"/>
<dbReference type="Gene3D" id="3.40.33.10">
    <property type="entry name" value="CAP"/>
    <property type="match status" value="1"/>
</dbReference>
<dbReference type="Proteomes" id="UP000030762">
    <property type="component" value="Unassembled WGS sequence"/>
</dbReference>
<feature type="chain" id="PRO_5004570542" description="SCP domain-containing protein" evidence="1">
    <location>
        <begin position="18"/>
        <end position="206"/>
    </location>
</feature>
<keyword evidence="1" id="KW-0732">Signal</keyword>
<organism evidence="3 4">
    <name type="scientific">Saprolegnia diclina (strain VS20)</name>
    <dbReference type="NCBI Taxonomy" id="1156394"/>
    <lineage>
        <taxon>Eukaryota</taxon>
        <taxon>Sar</taxon>
        <taxon>Stramenopiles</taxon>
        <taxon>Oomycota</taxon>
        <taxon>Saprolegniomycetes</taxon>
        <taxon>Saprolegniales</taxon>
        <taxon>Saprolegniaceae</taxon>
        <taxon>Saprolegnia</taxon>
    </lineage>
</organism>
<keyword evidence="4" id="KW-1185">Reference proteome</keyword>
<gene>
    <name evidence="3" type="ORF">SDRG_12642</name>
</gene>
<dbReference type="VEuPathDB" id="FungiDB:SDRG_12642"/>
<feature type="domain" description="SCP" evidence="2">
    <location>
        <begin position="43"/>
        <end position="168"/>
    </location>
</feature>
<evidence type="ECO:0000259" key="2">
    <source>
        <dbReference type="SMART" id="SM00198"/>
    </source>
</evidence>
<sequence length="206" mass="22414">MWRTLRLTAAGVVTCTALQFYVPAAPNADAPDPKHVSTTNQFNAQRLVDVTNVLRVAHGLNLSAKLQSFANSCPGFVHGGPQGFQNLAGNFESCQTSASCWGDRTGAWQWYGEVAKWNFKAQKCATGSWSDCGHFSNMLSPGVTDIGCAMSYCPSSSPYYNVWCNYNGAEVNPIVPPTTYNVEMLQAALKNQSHELWTALRLATPP</sequence>
<proteinExistence type="predicted"/>
<dbReference type="PANTHER" id="PTHR10334">
    <property type="entry name" value="CYSTEINE-RICH SECRETORY PROTEIN-RELATED"/>
    <property type="match status" value="1"/>
</dbReference>
<dbReference type="InterPro" id="IPR014044">
    <property type="entry name" value="CAP_dom"/>
</dbReference>
<dbReference type="RefSeq" id="XP_008616942.1">
    <property type="nucleotide sequence ID" value="XM_008618720.1"/>
</dbReference>
<reference evidence="3 4" key="1">
    <citation type="submission" date="2012-04" db="EMBL/GenBank/DDBJ databases">
        <title>The Genome Sequence of Saprolegnia declina VS20.</title>
        <authorList>
            <consortium name="The Broad Institute Genome Sequencing Platform"/>
            <person name="Russ C."/>
            <person name="Nusbaum C."/>
            <person name="Tyler B."/>
            <person name="van West P."/>
            <person name="Dieguez-Uribeondo J."/>
            <person name="de Bruijn I."/>
            <person name="Tripathy S."/>
            <person name="Jiang R."/>
            <person name="Young S.K."/>
            <person name="Zeng Q."/>
            <person name="Gargeya S."/>
            <person name="Fitzgerald M."/>
            <person name="Haas B."/>
            <person name="Abouelleil A."/>
            <person name="Alvarado L."/>
            <person name="Arachchi H.M."/>
            <person name="Berlin A."/>
            <person name="Chapman S.B."/>
            <person name="Goldberg J."/>
            <person name="Griggs A."/>
            <person name="Gujja S."/>
            <person name="Hansen M."/>
            <person name="Howarth C."/>
            <person name="Imamovic A."/>
            <person name="Larimer J."/>
            <person name="McCowen C."/>
            <person name="Montmayeur A."/>
            <person name="Murphy C."/>
            <person name="Neiman D."/>
            <person name="Pearson M."/>
            <person name="Priest M."/>
            <person name="Roberts A."/>
            <person name="Saif S."/>
            <person name="Shea T."/>
            <person name="Sisk P."/>
            <person name="Sykes S."/>
            <person name="Wortman J."/>
            <person name="Nusbaum C."/>
            <person name="Birren B."/>
        </authorList>
    </citation>
    <scope>NUCLEOTIDE SEQUENCE [LARGE SCALE GENOMIC DNA]</scope>
    <source>
        <strain evidence="3 4">VS20</strain>
    </source>
</reference>
<dbReference type="STRING" id="1156394.T0RBR6"/>
<dbReference type="OMA" id="FANSCPG"/>
<dbReference type="SUPFAM" id="SSF55797">
    <property type="entry name" value="PR-1-like"/>
    <property type="match status" value="1"/>
</dbReference>
<dbReference type="EMBL" id="JH767182">
    <property type="protein sequence ID" value="EQC29638.1"/>
    <property type="molecule type" value="Genomic_DNA"/>
</dbReference>
<evidence type="ECO:0000313" key="4">
    <source>
        <dbReference type="Proteomes" id="UP000030762"/>
    </source>
</evidence>
<dbReference type="InParanoid" id="T0RBR6"/>
<dbReference type="Pfam" id="PF00188">
    <property type="entry name" value="CAP"/>
    <property type="match status" value="1"/>
</dbReference>
<evidence type="ECO:0000313" key="3">
    <source>
        <dbReference type="EMBL" id="EQC29638.1"/>
    </source>
</evidence>
<dbReference type="InterPro" id="IPR001283">
    <property type="entry name" value="CRISP-related"/>
</dbReference>
<accession>T0RBR6</accession>
<feature type="signal peptide" evidence="1">
    <location>
        <begin position="1"/>
        <end position="17"/>
    </location>
</feature>
<dbReference type="GeneID" id="19953369"/>
<name>T0RBR6_SAPDV</name>
<dbReference type="AlphaFoldDB" id="T0RBR6"/>
<dbReference type="SMART" id="SM00198">
    <property type="entry name" value="SCP"/>
    <property type="match status" value="1"/>
</dbReference>
<protein>
    <recommendedName>
        <fullName evidence="2">SCP domain-containing protein</fullName>
    </recommendedName>
</protein>
<dbReference type="InterPro" id="IPR035940">
    <property type="entry name" value="CAP_sf"/>
</dbReference>
<evidence type="ECO:0000256" key="1">
    <source>
        <dbReference type="SAM" id="SignalP"/>
    </source>
</evidence>